<dbReference type="EMBL" id="WPHG01000002">
    <property type="protein sequence ID" value="MVA97471.1"/>
    <property type="molecule type" value="Genomic_DNA"/>
</dbReference>
<dbReference type="Pfam" id="PF13385">
    <property type="entry name" value="Laminin_G_3"/>
    <property type="match status" value="2"/>
</dbReference>
<evidence type="ECO:0000256" key="1">
    <source>
        <dbReference type="ARBA" id="ARBA00022729"/>
    </source>
</evidence>
<dbReference type="SUPFAM" id="SSF49899">
    <property type="entry name" value="Concanavalin A-like lectins/glucanases"/>
    <property type="match status" value="2"/>
</dbReference>
<organism evidence="4 5">
    <name type="scientific">Nitratireductor arenosus</name>
    <dbReference type="NCBI Taxonomy" id="2682096"/>
    <lineage>
        <taxon>Bacteria</taxon>
        <taxon>Pseudomonadati</taxon>
        <taxon>Pseudomonadota</taxon>
        <taxon>Alphaproteobacteria</taxon>
        <taxon>Hyphomicrobiales</taxon>
        <taxon>Phyllobacteriaceae</taxon>
        <taxon>Nitratireductor</taxon>
    </lineage>
</organism>
<dbReference type="InterPro" id="IPR006558">
    <property type="entry name" value="LamG-like"/>
</dbReference>
<keyword evidence="5" id="KW-1185">Reference proteome</keyword>
<dbReference type="InterPro" id="IPR013320">
    <property type="entry name" value="ConA-like_dom_sf"/>
</dbReference>
<evidence type="ECO:0000313" key="4">
    <source>
        <dbReference type="EMBL" id="MVA97471.1"/>
    </source>
</evidence>
<dbReference type="PANTHER" id="PTHR47635:SF2">
    <property type="entry name" value="LAMG-LIKE JELLYROLL FOLD DOMAIN-CONTAINING PROTEIN"/>
    <property type="match status" value="1"/>
</dbReference>
<dbReference type="Gene3D" id="2.60.120.200">
    <property type="match status" value="2"/>
</dbReference>
<evidence type="ECO:0000259" key="3">
    <source>
        <dbReference type="SMART" id="SM00560"/>
    </source>
</evidence>
<dbReference type="RefSeq" id="WP_156712429.1">
    <property type="nucleotide sequence ID" value="NZ_WPHG01000002.1"/>
</dbReference>
<dbReference type="Proteomes" id="UP000463224">
    <property type="component" value="Unassembled WGS sequence"/>
</dbReference>
<reference evidence="4 5" key="1">
    <citation type="submission" date="2019-12" db="EMBL/GenBank/DDBJ databases">
        <title>Nitratireductor arenosus sp. nov., Isolated from sea sand, Jeju island, South Korea.</title>
        <authorList>
            <person name="Kim W."/>
        </authorList>
    </citation>
    <scope>NUCLEOTIDE SEQUENCE [LARGE SCALE GENOMIC DNA]</scope>
    <source>
        <strain evidence="4 5">CAU 1489</strain>
    </source>
</reference>
<accession>A0A844QHP2</accession>
<feature type="domain" description="LamG-like jellyroll fold" evidence="3">
    <location>
        <begin position="229"/>
        <end position="371"/>
    </location>
</feature>
<dbReference type="SMART" id="SM00560">
    <property type="entry name" value="LamGL"/>
    <property type="match status" value="1"/>
</dbReference>
<keyword evidence="2" id="KW-1015">Disulfide bond</keyword>
<comment type="caution">
    <text evidence="4">The sequence shown here is derived from an EMBL/GenBank/DDBJ whole genome shotgun (WGS) entry which is preliminary data.</text>
</comment>
<gene>
    <name evidence="4" type="ORF">GN330_09445</name>
</gene>
<dbReference type="PANTHER" id="PTHR47635">
    <property type="entry name" value="CUB DOMAIN-CONTAINING PROTEIN"/>
    <property type="match status" value="1"/>
</dbReference>
<name>A0A844QHP2_9HYPH</name>
<proteinExistence type="predicted"/>
<protein>
    <recommendedName>
        <fullName evidence="3">LamG-like jellyroll fold domain-containing protein</fullName>
    </recommendedName>
</protein>
<keyword evidence="1" id="KW-0732">Signal</keyword>
<sequence>MTYTPPAEQSVTLSLNAEAYVNLGTDIGIDFTNRSAFTIEGWFKFNGLCPDSTLFEKPGQFSFKTRGQKVSASFVGQPMPLETGDTLNTETDFHVAVTYDGQTLSLYVNGLLRVQSSFSFTPPPANQNPAVIGRDLQAYCHYVRLWSVARQQDEIYANEWTYLTSGTGLQAAYAFYEYPAKDVSPNDRSLTLMNGARSEATAPCLLYAGTAYCQPLQDTDVNPGGGGTDDYTILAWIRLQDLGTQQAILCNGDLNQQSGIVLYVDTDGTVVGRRGSTSGASVTSGSTKLQSNLWYSIGYTYAYDSGSGSGTQTLYVNGVSAGSGTAGAIAALAQGDVILGAADDSATANQLMNMNGYMQFLSVWNTALAQADIQQWMYHDPTTETSCLANYNFSTPPLAQDLVDGNPMALVRGADLVVLRTIPVSDGATEQDVLHRRAPPRPQKRFSNARMVGMPEPTEPYRPAEVPNADNTRAWVEHFARQLPNSLPHGEHQRLRREFQTAVDDAIANPEPAFQVLHEFDGDDHVLVLVTRDGHEEIFRAARDEIDDCTVWKVRLIVTVLIGVYTVFGPIIRAGPVTNWLGERINTVGFWPQVSAIFNAGVTPNSFLQMMRLLYEFGWITTVGKLMLAQLSWWDVAVIGLRVASLLVPGAAALQVAYFLAKVVYSVASVVTVWNERPAGC</sequence>
<evidence type="ECO:0000256" key="2">
    <source>
        <dbReference type="ARBA" id="ARBA00023157"/>
    </source>
</evidence>
<dbReference type="AlphaFoldDB" id="A0A844QHP2"/>
<evidence type="ECO:0000313" key="5">
    <source>
        <dbReference type="Proteomes" id="UP000463224"/>
    </source>
</evidence>